<feature type="non-terminal residue" evidence="6">
    <location>
        <position position="1"/>
    </location>
</feature>
<keyword evidence="3" id="KW-0862">Zinc</keyword>
<feature type="domain" description="RanBP2-type" evidence="5">
    <location>
        <begin position="20"/>
        <end position="49"/>
    </location>
</feature>
<name>A0ABD0LTJ9_9CAEN</name>
<dbReference type="SMART" id="SM00547">
    <property type="entry name" value="ZnF_RBZ"/>
    <property type="match status" value="1"/>
</dbReference>
<keyword evidence="2 4" id="KW-0863">Zinc-finger</keyword>
<keyword evidence="7" id="KW-1185">Reference proteome</keyword>
<comment type="caution">
    <text evidence="6">The sequence shown here is derived from an EMBL/GenBank/DDBJ whole genome shotgun (WGS) entry which is preliminary data.</text>
</comment>
<dbReference type="AlphaFoldDB" id="A0ABD0LTJ9"/>
<dbReference type="PROSITE" id="PS01358">
    <property type="entry name" value="ZF_RANBP2_1"/>
    <property type="match status" value="1"/>
</dbReference>
<dbReference type="PROSITE" id="PS50199">
    <property type="entry name" value="ZF_RANBP2_2"/>
    <property type="match status" value="1"/>
</dbReference>
<evidence type="ECO:0000256" key="1">
    <source>
        <dbReference type="ARBA" id="ARBA00022723"/>
    </source>
</evidence>
<dbReference type="Gene3D" id="2.30.30.380">
    <property type="entry name" value="Zn-finger domain of Sec23/24"/>
    <property type="match status" value="1"/>
</dbReference>
<evidence type="ECO:0000256" key="2">
    <source>
        <dbReference type="ARBA" id="ARBA00022771"/>
    </source>
</evidence>
<dbReference type="Proteomes" id="UP001519460">
    <property type="component" value="Unassembled WGS sequence"/>
</dbReference>
<keyword evidence="1" id="KW-0479">Metal-binding</keyword>
<dbReference type="SUPFAM" id="SSF90209">
    <property type="entry name" value="Ran binding protein zinc finger-like"/>
    <property type="match status" value="1"/>
</dbReference>
<dbReference type="EMBL" id="JACVVK020000026">
    <property type="protein sequence ID" value="KAK7502329.1"/>
    <property type="molecule type" value="Genomic_DNA"/>
</dbReference>
<dbReference type="GO" id="GO:0008270">
    <property type="term" value="F:zinc ion binding"/>
    <property type="evidence" value="ECO:0007669"/>
    <property type="project" value="UniProtKB-KW"/>
</dbReference>
<accession>A0ABD0LTJ9</accession>
<evidence type="ECO:0000256" key="4">
    <source>
        <dbReference type="PROSITE-ProRule" id="PRU00322"/>
    </source>
</evidence>
<evidence type="ECO:0000256" key="3">
    <source>
        <dbReference type="ARBA" id="ARBA00022833"/>
    </source>
</evidence>
<evidence type="ECO:0000313" key="6">
    <source>
        <dbReference type="EMBL" id="KAK7502329.1"/>
    </source>
</evidence>
<proteinExistence type="predicted"/>
<evidence type="ECO:0000259" key="5">
    <source>
        <dbReference type="PROSITE" id="PS50199"/>
    </source>
</evidence>
<gene>
    <name evidence="6" type="ORF">BaRGS_00006282</name>
</gene>
<protein>
    <recommendedName>
        <fullName evidence="5">RanBP2-type domain-containing protein</fullName>
    </recommendedName>
</protein>
<reference evidence="6 7" key="1">
    <citation type="journal article" date="2023" name="Sci. Data">
        <title>Genome assembly of the Korean intertidal mud-creeper Batillaria attramentaria.</title>
        <authorList>
            <person name="Patra A.K."/>
            <person name="Ho P.T."/>
            <person name="Jun S."/>
            <person name="Lee S.J."/>
            <person name="Kim Y."/>
            <person name="Won Y.J."/>
        </authorList>
    </citation>
    <scope>NUCLEOTIDE SEQUENCE [LARGE SCALE GENOMIC DNA]</scope>
    <source>
        <strain evidence="6">Wonlab-2016</strain>
    </source>
</reference>
<dbReference type="InterPro" id="IPR001876">
    <property type="entry name" value="Znf_RanBP2"/>
</dbReference>
<dbReference type="InterPro" id="IPR036443">
    <property type="entry name" value="Znf_RanBP2_sf"/>
</dbReference>
<organism evidence="6 7">
    <name type="scientific">Batillaria attramentaria</name>
    <dbReference type="NCBI Taxonomy" id="370345"/>
    <lineage>
        <taxon>Eukaryota</taxon>
        <taxon>Metazoa</taxon>
        <taxon>Spiralia</taxon>
        <taxon>Lophotrochozoa</taxon>
        <taxon>Mollusca</taxon>
        <taxon>Gastropoda</taxon>
        <taxon>Caenogastropoda</taxon>
        <taxon>Sorbeoconcha</taxon>
        <taxon>Cerithioidea</taxon>
        <taxon>Batillariidae</taxon>
        <taxon>Batillaria</taxon>
    </lineage>
</organism>
<dbReference type="Pfam" id="PF00641">
    <property type="entry name" value="Zn_ribbon_RanBP"/>
    <property type="match status" value="1"/>
</dbReference>
<evidence type="ECO:0000313" key="7">
    <source>
        <dbReference type="Proteomes" id="UP001519460"/>
    </source>
</evidence>
<sequence>RQTSQPMNRMGTRTMSPEHLPGAWTCASCTYVNYPGRTVCEMCGLVNSPRTQAEPFGFMSNENVYPSGEHQLLMSRGNDQRQPGGVTTGGTGDLVTDSGVPPAGMQAAQNWIWWQQQHQSIVRKLNSLFLQSEIFEPKWTPFSPICRVMMVCICKEVDQQRGLPHQHRNTASEQLGSSIFLHRDILVQNRPINFSLLIKL</sequence>